<dbReference type="GO" id="GO:0006508">
    <property type="term" value="P:proteolysis"/>
    <property type="evidence" value="ECO:0007669"/>
    <property type="project" value="UniProtKB-KW"/>
</dbReference>
<dbReference type="Proteomes" id="UP000236546">
    <property type="component" value="Unassembled WGS sequence"/>
</dbReference>
<evidence type="ECO:0000259" key="5">
    <source>
        <dbReference type="Pfam" id="PF00082"/>
    </source>
</evidence>
<reference evidence="6 7" key="1">
    <citation type="submission" date="2017-02" db="EMBL/GenBank/DDBJ databases">
        <title>Genomes of Trichoderma spp. with biocontrol activity.</title>
        <authorList>
            <person name="Gardiner D."/>
            <person name="Kazan K."/>
            <person name="Vos C."/>
            <person name="Harvey P."/>
        </authorList>
    </citation>
    <scope>NUCLEOTIDE SEQUENCE [LARGE SCALE GENOMIC DNA]</scope>
    <source>
        <strain evidence="6 7">A5MH</strain>
    </source>
</reference>
<dbReference type="InterPro" id="IPR036852">
    <property type="entry name" value="Peptidase_S8/S53_dom_sf"/>
</dbReference>
<evidence type="ECO:0000313" key="7">
    <source>
        <dbReference type="Proteomes" id="UP000236546"/>
    </source>
</evidence>
<keyword evidence="1" id="KW-0645">Protease</keyword>
<dbReference type="SUPFAM" id="SSF52743">
    <property type="entry name" value="Subtilisin-like"/>
    <property type="match status" value="1"/>
</dbReference>
<gene>
    <name evidence="6" type="ORF">TGAMA5MH_04490</name>
</gene>
<evidence type="ECO:0000313" key="6">
    <source>
        <dbReference type="EMBL" id="PNP43518.1"/>
    </source>
</evidence>
<dbReference type="InterPro" id="IPR000209">
    <property type="entry name" value="Peptidase_S8/S53_dom"/>
</dbReference>
<feature type="compositionally biased region" description="Polar residues" evidence="4">
    <location>
        <begin position="691"/>
        <end position="705"/>
    </location>
</feature>
<feature type="compositionally biased region" description="Polar residues" evidence="4">
    <location>
        <begin position="315"/>
        <end position="333"/>
    </location>
</feature>
<dbReference type="InterPro" id="IPR015500">
    <property type="entry name" value="Peptidase_S8_subtilisin-rel"/>
</dbReference>
<dbReference type="EMBL" id="MTYH01000037">
    <property type="protein sequence ID" value="PNP43518.1"/>
    <property type="molecule type" value="Genomic_DNA"/>
</dbReference>
<evidence type="ECO:0000256" key="2">
    <source>
        <dbReference type="ARBA" id="ARBA00022801"/>
    </source>
</evidence>
<dbReference type="PRINTS" id="PR00723">
    <property type="entry name" value="SUBTILISIN"/>
</dbReference>
<evidence type="ECO:0000256" key="1">
    <source>
        <dbReference type="ARBA" id="ARBA00022670"/>
    </source>
</evidence>
<evidence type="ECO:0000256" key="4">
    <source>
        <dbReference type="SAM" id="MobiDB-lite"/>
    </source>
</evidence>
<accession>A0A2K0TDB5</accession>
<protein>
    <recommendedName>
        <fullName evidence="5">Peptidase S8/S53 domain-containing protein</fullName>
    </recommendedName>
</protein>
<dbReference type="Pfam" id="PF00082">
    <property type="entry name" value="Peptidase_S8"/>
    <property type="match status" value="1"/>
</dbReference>
<name>A0A2K0TDB5_9HYPO</name>
<proteinExistence type="predicted"/>
<feature type="region of interest" description="Disordered" evidence="4">
    <location>
        <begin position="684"/>
        <end position="705"/>
    </location>
</feature>
<feature type="region of interest" description="Disordered" evidence="4">
    <location>
        <begin position="315"/>
        <end position="356"/>
    </location>
</feature>
<dbReference type="Gene3D" id="3.40.50.200">
    <property type="entry name" value="Peptidase S8/S53 domain"/>
    <property type="match status" value="1"/>
</dbReference>
<keyword evidence="2" id="KW-0378">Hydrolase</keyword>
<comment type="caution">
    <text evidence="6">The sequence shown here is derived from an EMBL/GenBank/DDBJ whole genome shotgun (WGS) entry which is preliminary data.</text>
</comment>
<organism evidence="6 7">
    <name type="scientific">Trichoderma gamsii</name>
    <dbReference type="NCBI Taxonomy" id="398673"/>
    <lineage>
        <taxon>Eukaryota</taxon>
        <taxon>Fungi</taxon>
        <taxon>Dikarya</taxon>
        <taxon>Ascomycota</taxon>
        <taxon>Pezizomycotina</taxon>
        <taxon>Sordariomycetes</taxon>
        <taxon>Hypocreomycetidae</taxon>
        <taxon>Hypocreales</taxon>
        <taxon>Hypocreaceae</taxon>
        <taxon>Trichoderma</taxon>
    </lineage>
</organism>
<feature type="domain" description="Peptidase S8/S53" evidence="5">
    <location>
        <begin position="660"/>
        <end position="909"/>
    </location>
</feature>
<feature type="region of interest" description="Disordered" evidence="4">
    <location>
        <begin position="1"/>
        <end position="24"/>
    </location>
</feature>
<dbReference type="GO" id="GO:0004252">
    <property type="term" value="F:serine-type endopeptidase activity"/>
    <property type="evidence" value="ECO:0007669"/>
    <property type="project" value="InterPro"/>
</dbReference>
<keyword evidence="3" id="KW-0720">Serine protease</keyword>
<dbReference type="OrthoDB" id="4899602at2759"/>
<dbReference type="AlphaFoldDB" id="A0A2K0TDB5"/>
<feature type="compositionally biased region" description="Basic and acidic residues" evidence="4">
    <location>
        <begin position="334"/>
        <end position="356"/>
    </location>
</feature>
<evidence type="ECO:0000256" key="3">
    <source>
        <dbReference type="ARBA" id="ARBA00022825"/>
    </source>
</evidence>
<sequence length="1006" mass="113140">MERPTSPVKHMNTSRRRAADSDVKLREAARTALKDLFESEPTPEKRKDLLTALGNRTDKRVARKQRNAASILQTTLLHDAIAMSFNRDGKPTNSDQYILSELLQGRDETTDTPYRLQDLLALGSDGRSILHVILDPNTYQDEPFDFERLKPLIRFLIWLHPELPTVTDSITRTPLFTALSVTETESEDQALSQETKQKIVSYMCEASSGGLKSQSAIESLRVVCGDSPATPRLARCHAAHIAIEAGVGMHEDVVKQLSLLPAKTDRGDSKACCLEVSDGKGRSCLHIALTSPFSATKIAWAKIIAKLQPQLLKSTYTSGSGSRKTSLTPLQHFSEQRNKDKQERKETRGRTVKEADSMNAKLDGLEEFLKQQCLATFDNATCKSIMYTRSNVREISLAFEGEDPVSGESLKRQSQHYRLDTTIRTVQIPPKVSITWDAENRDAYEQVRSWNCFGRTDLYMIFHWLKNRDTLPVKKVFEVMVDDFGDEKTRPHSDKAIIESLKGLQVEIWDWARLDIPTEVIYQAAGDHVKTVYLYCSGLKVVLEAWADKNGLARLRNLEKVYLETNQGLESMETMKAYVERFKKDLQRTFEEVNKRKLVEIRCEGIKPAQMREPGAASVASKLKGESEQGFAEQDWLKCMDQFADIIEMLERDKKETTPIKVALIDDGVKSSYARLDDSIERGDSWVHHSNPGQRRSKNGYSQNYNTSAHGHGTVMAYYICRMCPEARLYVAKLNPEPRHGDGSGRTLVSFSIESTVEAIKWAVAEKVDIISMSWAIDEKELDYQTNRMGALRDAIKLAADNNILLFCANPDKGAGYPENKSYPKQLDTSRVFCIGAATQDGTRWEKIDGGDASCDYFLPGVELGFPVESSGARRVGEPPTVWETYNGSSLSCALAAGLAAMILHCAQVSGKNATEAEYTWLKSHGGMRNAFNSIHVTQNKWLPVRRVFGHPSLVNATTSTEATMKALREEVVTRFFMNMPRNQLGPEQTSWKLRTRTTLREDEIQ</sequence>